<comment type="caution">
    <text evidence="1">The sequence shown here is derived from an EMBL/GenBank/DDBJ whole genome shotgun (WGS) entry which is preliminary data.</text>
</comment>
<dbReference type="EMBL" id="CM020618">
    <property type="protein sequence ID" value="KAK1858602.1"/>
    <property type="molecule type" value="Genomic_DNA"/>
</dbReference>
<keyword evidence="2" id="KW-1185">Reference proteome</keyword>
<evidence type="ECO:0000313" key="1">
    <source>
        <dbReference type="EMBL" id="KAK1858602.1"/>
    </source>
</evidence>
<protein>
    <submittedName>
        <fullName evidence="1">Uncharacterized protein</fullName>
    </submittedName>
</protein>
<proteinExistence type="predicted"/>
<accession>A0ACC3BL07</accession>
<evidence type="ECO:0000313" key="2">
    <source>
        <dbReference type="Proteomes" id="UP000798662"/>
    </source>
</evidence>
<organism evidence="1 2">
    <name type="scientific">Pyropia yezoensis</name>
    <name type="common">Susabi-nori</name>
    <name type="synonym">Porphyra yezoensis</name>
    <dbReference type="NCBI Taxonomy" id="2788"/>
    <lineage>
        <taxon>Eukaryota</taxon>
        <taxon>Rhodophyta</taxon>
        <taxon>Bangiophyceae</taxon>
        <taxon>Bangiales</taxon>
        <taxon>Bangiaceae</taxon>
        <taxon>Pyropia</taxon>
    </lineage>
</organism>
<name>A0ACC3BL07_PYRYE</name>
<reference evidence="1" key="1">
    <citation type="submission" date="2019-11" db="EMBL/GenBank/DDBJ databases">
        <title>Nori genome reveals adaptations in red seaweeds to the harsh intertidal environment.</title>
        <authorList>
            <person name="Wang D."/>
            <person name="Mao Y."/>
        </authorList>
    </citation>
    <scope>NUCLEOTIDE SEQUENCE</scope>
    <source>
        <tissue evidence="1">Gametophyte</tissue>
    </source>
</reference>
<sequence>MARRGRRRSGRGSDDSDGGGSTATVSTVSAAGGDGDGDASDGEAHDGSYAAEVESLCDKRRWVRDDALTRLTARLCAGVPSAALELRSVGEELADGLLRHSLKRGDTAEAAAAARVLGLLVLTLADGDDSGPAAAAAVATRAAEALLFRGRYASCAAPGAAAEAAALCLFLASDDVTETDEALGALERALTPAGVRTNKAAAAPAARAWTLLASTLRPAALVSRVSRGSYVRVAPGSPRTGPPPMSVAASLRKLATQVVDGDARLAAAQALGLILEVRAEGEDSDDDSDPAGDAPWGGDTTDEDDADGGVGGGRPHRSEAAKASAAAAAAAAAAARAARRQAEADSMGLVAAALADVALESTTTGSRVPKSQRAGRRALAAAATAGVDGRGGEADVVTLGDGEVVVAETVGDRRRLDAFRRLLGSGLRPHLEANSVVRAVFDLPPSVTTFVDEAEGGGGDRSARSLAKSARASGRAAAGKERQMNISRRRVTRDRQRTGMGDDDGSHDKASRDHSWHKSRARGCPPHASWGVSV</sequence>
<gene>
    <name evidence="1" type="ORF">I4F81_001203</name>
</gene>
<dbReference type="Proteomes" id="UP000798662">
    <property type="component" value="Chromosome 1"/>
</dbReference>